<evidence type="ECO:0000256" key="1">
    <source>
        <dbReference type="ARBA" id="ARBA00004141"/>
    </source>
</evidence>
<dbReference type="PANTHER" id="PTHR17920">
    <property type="entry name" value="TRANSMEMBRANE AND COILED-COIL DOMAIN-CONTAINING PROTEIN 4 TMCO4"/>
    <property type="match status" value="1"/>
</dbReference>
<reference evidence="5" key="1">
    <citation type="submission" date="2021-02" db="EMBL/GenBank/DDBJ databases">
        <authorList>
            <person name="Han P."/>
        </authorList>
    </citation>
    <scope>NUCLEOTIDE SEQUENCE</scope>
    <source>
        <strain evidence="5">Candidatus Nitrosotenuis uzonensis 5A</strain>
    </source>
</reference>
<evidence type="ECO:0000313" key="5">
    <source>
        <dbReference type="EMBL" id="CAE6498292.1"/>
    </source>
</evidence>
<dbReference type="SUPFAM" id="SSF53474">
    <property type="entry name" value="alpha/beta-Hydrolases"/>
    <property type="match status" value="1"/>
</dbReference>
<dbReference type="Gene3D" id="3.40.50.1820">
    <property type="entry name" value="alpha/beta hydrolase"/>
    <property type="match status" value="1"/>
</dbReference>
<dbReference type="AlphaFoldDB" id="A0A812F5V9"/>
<comment type="caution">
    <text evidence="5">The sequence shown here is derived from an EMBL/GenBank/DDBJ whole genome shotgun (WGS) entry which is preliminary data.</text>
</comment>
<dbReference type="Pfam" id="PF05277">
    <property type="entry name" value="DUF726"/>
    <property type="match status" value="1"/>
</dbReference>
<keyword evidence="3" id="KW-1133">Transmembrane helix</keyword>
<dbReference type="RefSeq" id="WP_205099932.1">
    <property type="nucleotide sequence ID" value="NZ_CAJNAQ010000005.1"/>
</dbReference>
<accession>A0A812F5V9</accession>
<comment type="subcellular location">
    <subcellularLocation>
        <location evidence="1">Membrane</location>
        <topology evidence="1">Multi-pass membrane protein</topology>
    </subcellularLocation>
</comment>
<evidence type="ECO:0000256" key="2">
    <source>
        <dbReference type="ARBA" id="ARBA00022692"/>
    </source>
</evidence>
<keyword evidence="4" id="KW-0472">Membrane</keyword>
<dbReference type="InterPro" id="IPR029058">
    <property type="entry name" value="AB_hydrolase_fold"/>
</dbReference>
<evidence type="ECO:0000256" key="4">
    <source>
        <dbReference type="ARBA" id="ARBA00023136"/>
    </source>
</evidence>
<protein>
    <recommendedName>
        <fullName evidence="7">DUF726 domain-containing protein</fullName>
    </recommendedName>
</protein>
<dbReference type="PANTHER" id="PTHR17920:SF3">
    <property type="entry name" value="TRANSMEMBRANE AND COILED-COIL DOMAIN-CONTAINING PROTEIN 4"/>
    <property type="match status" value="1"/>
</dbReference>
<sequence length="258" mass="29331">MRTSKSTKKSSAQSRIPRISTRGYYDLRTGVTLKKGNYVLYPSKFFENLRQKEFTIMVHGMRNDTFGALAKFKIAKTRLAHLGYGYPVVGFSYDSNVYGAHLKSYEMKAVKTAKIIAEKNGKNLAKFILDFKRKSPQTRIRLMGHSLGSDVILHALRRLAGNPGMVESIYFFGSSIPAAYLSQKKYGKILQKVVRKKIVNYYSMQDNVLEHAYKIGSIESPLGYCGYSGRTITKYTQRKVQPKSHRFASYVEVLDGYP</sequence>
<name>A0A812F5V9_9ARCH</name>
<dbReference type="EMBL" id="CAJNAQ010000005">
    <property type="protein sequence ID" value="CAE6498292.1"/>
    <property type="molecule type" value="Genomic_DNA"/>
</dbReference>
<dbReference type="GO" id="GO:0016020">
    <property type="term" value="C:membrane"/>
    <property type="evidence" value="ECO:0007669"/>
    <property type="project" value="UniProtKB-SubCell"/>
</dbReference>
<evidence type="ECO:0008006" key="7">
    <source>
        <dbReference type="Google" id="ProtNLM"/>
    </source>
</evidence>
<dbReference type="InterPro" id="IPR007941">
    <property type="entry name" value="DUF726"/>
</dbReference>
<gene>
    <name evidence="5" type="ORF">NUZ5A_50769</name>
</gene>
<proteinExistence type="predicted"/>
<evidence type="ECO:0000313" key="6">
    <source>
        <dbReference type="Proteomes" id="UP000655759"/>
    </source>
</evidence>
<evidence type="ECO:0000256" key="3">
    <source>
        <dbReference type="ARBA" id="ARBA00022989"/>
    </source>
</evidence>
<dbReference type="Proteomes" id="UP000655759">
    <property type="component" value="Unassembled WGS sequence"/>
</dbReference>
<organism evidence="5 6">
    <name type="scientific">Candidatus Nitrosotenuis uzonensis</name>
    <dbReference type="NCBI Taxonomy" id="1407055"/>
    <lineage>
        <taxon>Archaea</taxon>
        <taxon>Nitrososphaerota</taxon>
        <taxon>Candidatus Nitrosotenuis</taxon>
    </lineage>
</organism>
<keyword evidence="2" id="KW-0812">Transmembrane</keyword>